<dbReference type="InParanoid" id="A0A078A6G1"/>
<evidence type="ECO:0000256" key="8">
    <source>
        <dbReference type="ARBA" id="ARBA00048679"/>
    </source>
</evidence>
<name>A0A078A6G1_STYLE</name>
<dbReference type="Gene3D" id="3.30.200.20">
    <property type="entry name" value="Phosphorylase Kinase, domain 1"/>
    <property type="match status" value="1"/>
</dbReference>
<dbReference type="InterPro" id="IPR017441">
    <property type="entry name" value="Protein_kinase_ATP_BS"/>
</dbReference>
<organism evidence="13 14">
    <name type="scientific">Stylonychia lemnae</name>
    <name type="common">Ciliate</name>
    <dbReference type="NCBI Taxonomy" id="5949"/>
    <lineage>
        <taxon>Eukaryota</taxon>
        <taxon>Sar</taxon>
        <taxon>Alveolata</taxon>
        <taxon>Ciliophora</taxon>
        <taxon>Intramacronucleata</taxon>
        <taxon>Spirotrichea</taxon>
        <taxon>Stichotrichia</taxon>
        <taxon>Sporadotrichida</taxon>
        <taxon>Oxytrichidae</taxon>
        <taxon>Stylonychinae</taxon>
        <taxon>Stylonychia</taxon>
    </lineage>
</organism>
<feature type="compositionally biased region" description="Polar residues" evidence="10">
    <location>
        <begin position="9"/>
        <end position="28"/>
    </location>
</feature>
<evidence type="ECO:0000313" key="13">
    <source>
        <dbReference type="EMBL" id="CDW77165.1"/>
    </source>
</evidence>
<dbReference type="SMART" id="SM00220">
    <property type="entry name" value="S_TKc"/>
    <property type="match status" value="1"/>
</dbReference>
<dbReference type="PROSITE" id="PS00108">
    <property type="entry name" value="PROTEIN_KINASE_ST"/>
    <property type="match status" value="1"/>
</dbReference>
<evidence type="ECO:0000256" key="6">
    <source>
        <dbReference type="ARBA" id="ARBA00022840"/>
    </source>
</evidence>
<accession>A0A078A6G1</accession>
<dbReference type="PROSITE" id="PS00107">
    <property type="entry name" value="PROTEIN_KINASE_ATP"/>
    <property type="match status" value="1"/>
</dbReference>
<dbReference type="GO" id="GO:0004674">
    <property type="term" value="F:protein serine/threonine kinase activity"/>
    <property type="evidence" value="ECO:0007669"/>
    <property type="project" value="UniProtKB-KW"/>
</dbReference>
<evidence type="ECO:0000259" key="11">
    <source>
        <dbReference type="PROSITE" id="PS50003"/>
    </source>
</evidence>
<dbReference type="Pfam" id="PF00069">
    <property type="entry name" value="Pkinase"/>
    <property type="match status" value="1"/>
</dbReference>
<keyword evidence="2" id="KW-0723">Serine/threonine-protein kinase</keyword>
<dbReference type="InterPro" id="IPR050236">
    <property type="entry name" value="Ser_Thr_kinase_AGC"/>
</dbReference>
<comment type="catalytic activity">
    <reaction evidence="7">
        <text>L-threonyl-[protein] + ATP = O-phospho-L-threonyl-[protein] + ADP + H(+)</text>
        <dbReference type="Rhea" id="RHEA:46608"/>
        <dbReference type="Rhea" id="RHEA-COMP:11060"/>
        <dbReference type="Rhea" id="RHEA-COMP:11605"/>
        <dbReference type="ChEBI" id="CHEBI:15378"/>
        <dbReference type="ChEBI" id="CHEBI:30013"/>
        <dbReference type="ChEBI" id="CHEBI:30616"/>
        <dbReference type="ChEBI" id="CHEBI:61977"/>
        <dbReference type="ChEBI" id="CHEBI:456216"/>
        <dbReference type="EC" id="2.7.11.1"/>
    </reaction>
</comment>
<dbReference type="PANTHER" id="PTHR24356">
    <property type="entry name" value="SERINE/THREONINE-PROTEIN KINASE"/>
    <property type="match status" value="1"/>
</dbReference>
<dbReference type="GO" id="GO:0005524">
    <property type="term" value="F:ATP binding"/>
    <property type="evidence" value="ECO:0007669"/>
    <property type="project" value="UniProtKB-UniRule"/>
</dbReference>
<feature type="region of interest" description="Disordered" evidence="10">
    <location>
        <begin position="1"/>
        <end position="39"/>
    </location>
</feature>
<keyword evidence="6 9" id="KW-0067">ATP-binding</keyword>
<evidence type="ECO:0000256" key="4">
    <source>
        <dbReference type="ARBA" id="ARBA00022741"/>
    </source>
</evidence>
<dbReference type="InterPro" id="IPR000719">
    <property type="entry name" value="Prot_kinase_dom"/>
</dbReference>
<dbReference type="InterPro" id="IPR001849">
    <property type="entry name" value="PH_domain"/>
</dbReference>
<gene>
    <name evidence="13" type="primary">Contig2457.g2641</name>
    <name evidence="13" type="ORF">STYLEM_6135</name>
</gene>
<feature type="domain" description="PH" evidence="11">
    <location>
        <begin position="392"/>
        <end position="500"/>
    </location>
</feature>
<dbReference type="InterPro" id="IPR011993">
    <property type="entry name" value="PH-like_dom_sf"/>
</dbReference>
<dbReference type="SUPFAM" id="SSF50729">
    <property type="entry name" value="PH domain-like"/>
    <property type="match status" value="1"/>
</dbReference>
<evidence type="ECO:0000313" key="14">
    <source>
        <dbReference type="Proteomes" id="UP000039865"/>
    </source>
</evidence>
<dbReference type="PROSITE" id="PS50003">
    <property type="entry name" value="PH_DOMAIN"/>
    <property type="match status" value="1"/>
</dbReference>
<dbReference type="Gene3D" id="1.10.510.10">
    <property type="entry name" value="Transferase(Phosphotransferase) domain 1"/>
    <property type="match status" value="1"/>
</dbReference>
<dbReference type="EC" id="2.7.11.1" evidence="1"/>
<keyword evidence="4 9" id="KW-0547">Nucleotide-binding</keyword>
<feature type="domain" description="Protein kinase" evidence="12">
    <location>
        <begin position="47"/>
        <end position="341"/>
    </location>
</feature>
<proteinExistence type="predicted"/>
<dbReference type="EMBL" id="CCKQ01005890">
    <property type="protein sequence ID" value="CDW77165.1"/>
    <property type="molecule type" value="Genomic_DNA"/>
</dbReference>
<evidence type="ECO:0000256" key="3">
    <source>
        <dbReference type="ARBA" id="ARBA00022679"/>
    </source>
</evidence>
<feature type="binding site" evidence="9">
    <location>
        <position position="76"/>
    </location>
    <ligand>
        <name>ATP</name>
        <dbReference type="ChEBI" id="CHEBI:30616"/>
    </ligand>
</feature>
<dbReference type="GO" id="GO:0035556">
    <property type="term" value="P:intracellular signal transduction"/>
    <property type="evidence" value="ECO:0007669"/>
    <property type="project" value="TreeGrafter"/>
</dbReference>
<dbReference type="InterPro" id="IPR011009">
    <property type="entry name" value="Kinase-like_dom_sf"/>
</dbReference>
<evidence type="ECO:0000256" key="5">
    <source>
        <dbReference type="ARBA" id="ARBA00022777"/>
    </source>
</evidence>
<dbReference type="AlphaFoldDB" id="A0A078A6G1"/>
<reference evidence="13 14" key="1">
    <citation type="submission" date="2014-06" db="EMBL/GenBank/DDBJ databases">
        <authorList>
            <person name="Swart Estienne"/>
        </authorList>
    </citation>
    <scope>NUCLEOTIDE SEQUENCE [LARGE SCALE GENOMIC DNA]</scope>
    <source>
        <strain evidence="13 14">130c</strain>
    </source>
</reference>
<keyword evidence="5 13" id="KW-0418">Kinase</keyword>
<evidence type="ECO:0000259" key="12">
    <source>
        <dbReference type="PROSITE" id="PS50011"/>
    </source>
</evidence>
<evidence type="ECO:0000256" key="9">
    <source>
        <dbReference type="PROSITE-ProRule" id="PRU10141"/>
    </source>
</evidence>
<dbReference type="SUPFAM" id="SSF56112">
    <property type="entry name" value="Protein kinase-like (PK-like)"/>
    <property type="match status" value="1"/>
</dbReference>
<feature type="compositionally biased region" description="Low complexity" evidence="10">
    <location>
        <begin position="29"/>
        <end position="38"/>
    </location>
</feature>
<keyword evidence="14" id="KW-1185">Reference proteome</keyword>
<evidence type="ECO:0000256" key="7">
    <source>
        <dbReference type="ARBA" id="ARBA00047899"/>
    </source>
</evidence>
<comment type="catalytic activity">
    <reaction evidence="8">
        <text>L-seryl-[protein] + ATP = O-phospho-L-seryl-[protein] + ADP + H(+)</text>
        <dbReference type="Rhea" id="RHEA:17989"/>
        <dbReference type="Rhea" id="RHEA-COMP:9863"/>
        <dbReference type="Rhea" id="RHEA-COMP:11604"/>
        <dbReference type="ChEBI" id="CHEBI:15378"/>
        <dbReference type="ChEBI" id="CHEBI:29999"/>
        <dbReference type="ChEBI" id="CHEBI:30616"/>
        <dbReference type="ChEBI" id="CHEBI:83421"/>
        <dbReference type="ChEBI" id="CHEBI:456216"/>
        <dbReference type="EC" id="2.7.11.1"/>
    </reaction>
</comment>
<sequence length="502" mass="58314">MVEKGMAQLTLSSQDSTHSNGGSDYPTLSQQSSTNSSSAKKRSIEEFTFMKEIGQGAYGTVFLGKDKMTDKMVAIKSVNQKRILELDKTRSVFREKQLLTELQHPNIVKLVTTLKDEENLYFIFEHCPNGTLFDLISKKCTEIVIQFYIEKLDERLVKYYTAQLISVLDLLQKNNVMHRDLKPQNVLIDENFNLKVIDFGDAKKFGEIDEEPVQRKPNEEIQEFMDPSQLEPDFDRRGTFVGTLNYVAPEMVQRNESCLSTDLWSMGCILYKMLTGNVPFTGTVNYVVFQKILAKDIEYPQYLSVNALELIDSMLMLKPDERLGSPGTKNNMQSMMNHPYFSGLDFTDPKKLSLDTSLIQYIDEKYQSPSKMDHRLLPRKSAFLTGEFSQQDIVCRGFLLKKNRWFNKQLRFFQLQKNGELKYFKDFKYKGKITLSRDNKILKASRNSFEIPHIEKTYVLIEVEKKDLKETKRDLSQVDEDELFTNDINKWIEALQFVIQNL</sequence>
<protein>
    <recommendedName>
        <fullName evidence="1">non-specific serine/threonine protein kinase</fullName>
        <ecNumber evidence="1">2.7.11.1</ecNumber>
    </recommendedName>
</protein>
<evidence type="ECO:0000256" key="2">
    <source>
        <dbReference type="ARBA" id="ARBA00022527"/>
    </source>
</evidence>
<dbReference type="PROSITE" id="PS50011">
    <property type="entry name" value="PROTEIN_KINASE_DOM"/>
    <property type="match status" value="1"/>
</dbReference>
<dbReference type="FunFam" id="3.30.200.20:FF:000042">
    <property type="entry name" value="Aurora kinase A"/>
    <property type="match status" value="1"/>
</dbReference>
<dbReference type="Gene3D" id="2.30.29.30">
    <property type="entry name" value="Pleckstrin-homology domain (PH domain)/Phosphotyrosine-binding domain (PTB)"/>
    <property type="match status" value="1"/>
</dbReference>
<dbReference type="InterPro" id="IPR008271">
    <property type="entry name" value="Ser/Thr_kinase_AS"/>
</dbReference>
<evidence type="ECO:0000256" key="10">
    <source>
        <dbReference type="SAM" id="MobiDB-lite"/>
    </source>
</evidence>
<keyword evidence="3" id="KW-0808">Transferase</keyword>
<dbReference type="OrthoDB" id="432647at2759"/>
<evidence type="ECO:0000256" key="1">
    <source>
        <dbReference type="ARBA" id="ARBA00012513"/>
    </source>
</evidence>
<dbReference type="PANTHER" id="PTHR24356:SF163">
    <property type="entry name" value="3-PHOSPHOINOSITIDE-DEPENDENT PROTEIN KINASE 1-RELATED"/>
    <property type="match status" value="1"/>
</dbReference>
<dbReference type="Proteomes" id="UP000039865">
    <property type="component" value="Unassembled WGS sequence"/>
</dbReference>